<dbReference type="OrthoDB" id="28720at2157"/>
<dbReference type="PANTHER" id="PTHR30289:SF1">
    <property type="entry name" value="PEBP (PHOSPHATIDYLETHANOLAMINE-BINDING PROTEIN) FAMILY PROTEIN"/>
    <property type="match status" value="1"/>
</dbReference>
<dbReference type="EMBL" id="LTAZ01000005">
    <property type="protein sequence ID" value="KYH25736.1"/>
    <property type="molecule type" value="Genomic_DNA"/>
</dbReference>
<dbReference type="SUPFAM" id="SSF49777">
    <property type="entry name" value="PEBP-like"/>
    <property type="match status" value="1"/>
</dbReference>
<comment type="caution">
    <text evidence="2">The sequence shown here is derived from an EMBL/GenBank/DDBJ whole genome shotgun (WGS) entry which is preliminary data.</text>
</comment>
<feature type="compositionally biased region" description="Basic and acidic residues" evidence="1">
    <location>
        <begin position="10"/>
        <end position="24"/>
    </location>
</feature>
<dbReference type="Proteomes" id="UP000075321">
    <property type="component" value="Unassembled WGS sequence"/>
</dbReference>
<feature type="region of interest" description="Disordered" evidence="1">
    <location>
        <begin position="1"/>
        <end position="24"/>
    </location>
</feature>
<gene>
    <name evidence="2" type="ORF">HAPAU_24140</name>
</gene>
<dbReference type="RefSeq" id="WP_066382754.1">
    <property type="nucleotide sequence ID" value="NZ_LTAZ01000005.1"/>
</dbReference>
<dbReference type="AlphaFoldDB" id="A0A151ADI5"/>
<dbReference type="Gene3D" id="3.90.280.10">
    <property type="entry name" value="PEBP-like"/>
    <property type="match status" value="1"/>
</dbReference>
<protein>
    <submittedName>
        <fullName evidence="2">Putative kinase inhibitor protein</fullName>
    </submittedName>
</protein>
<dbReference type="NCBIfam" id="TIGR00481">
    <property type="entry name" value="YbhB/YbcL family Raf kinase inhibitor-like protein"/>
    <property type="match status" value="1"/>
</dbReference>
<reference evidence="2 3" key="1">
    <citation type="submission" date="2016-02" db="EMBL/GenBank/DDBJ databases">
        <title>Genome sequence of Halalkalicoccus paucihalophilus DSM 24557.</title>
        <authorList>
            <person name="Poehlein A."/>
            <person name="Daniel R."/>
        </authorList>
    </citation>
    <scope>NUCLEOTIDE SEQUENCE [LARGE SCALE GENOMIC DNA]</scope>
    <source>
        <strain evidence="2 3">DSM 24557</strain>
    </source>
</reference>
<dbReference type="InterPro" id="IPR008914">
    <property type="entry name" value="PEBP"/>
</dbReference>
<accession>A0A151ADI5</accession>
<dbReference type="InterPro" id="IPR036610">
    <property type="entry name" value="PEBP-like_sf"/>
</dbReference>
<feature type="region of interest" description="Disordered" evidence="1">
    <location>
        <begin position="85"/>
        <end position="107"/>
    </location>
</feature>
<keyword evidence="3" id="KW-1185">Reference proteome</keyword>
<dbReference type="PATRIC" id="fig|1008153.3.peg.2461"/>
<name>A0A151ADI5_9EURY</name>
<dbReference type="Pfam" id="PF01161">
    <property type="entry name" value="PBP"/>
    <property type="match status" value="1"/>
</dbReference>
<dbReference type="PANTHER" id="PTHR30289">
    <property type="entry name" value="UNCHARACTERIZED PROTEIN YBCL-RELATED"/>
    <property type="match status" value="1"/>
</dbReference>
<dbReference type="InterPro" id="IPR005247">
    <property type="entry name" value="YbhB_YbcL/LppC-like"/>
</dbReference>
<evidence type="ECO:0000313" key="3">
    <source>
        <dbReference type="Proteomes" id="UP000075321"/>
    </source>
</evidence>
<organism evidence="2 3">
    <name type="scientific">Halalkalicoccus paucihalophilus</name>
    <dbReference type="NCBI Taxonomy" id="1008153"/>
    <lineage>
        <taxon>Archaea</taxon>
        <taxon>Methanobacteriati</taxon>
        <taxon>Methanobacteriota</taxon>
        <taxon>Stenosarchaea group</taxon>
        <taxon>Halobacteria</taxon>
        <taxon>Halobacteriales</taxon>
        <taxon>Halococcaceae</taxon>
        <taxon>Halalkalicoccus</taxon>
    </lineage>
</organism>
<sequence>MAEFTLTSPEFRDDDPIPRKYGYEERNVNPPLRVENVPEEAESLALIVDDPDAEEPAGKVWDHWLVWNVDPGIGRIPEAWEPDALEGRNDFGEAGYGGPNPPDGEHTYEFTIYALDAELELPSSATKEDLIETMAGHVLAQSQLTGTYAP</sequence>
<dbReference type="CDD" id="cd00865">
    <property type="entry name" value="PEBP_bact_arch"/>
    <property type="match status" value="1"/>
</dbReference>
<evidence type="ECO:0000313" key="2">
    <source>
        <dbReference type="EMBL" id="KYH25736.1"/>
    </source>
</evidence>
<proteinExistence type="predicted"/>
<evidence type="ECO:0000256" key="1">
    <source>
        <dbReference type="SAM" id="MobiDB-lite"/>
    </source>
</evidence>